<feature type="compositionally biased region" description="Low complexity" evidence="1">
    <location>
        <begin position="1"/>
        <end position="22"/>
    </location>
</feature>
<dbReference type="eggNOG" id="ENOG50307Y4">
    <property type="taxonomic scope" value="Bacteria"/>
</dbReference>
<protein>
    <submittedName>
        <fullName evidence="2">Uncharacterized protein</fullName>
    </submittedName>
</protein>
<dbReference type="AlphaFoldDB" id="D4RWH1"/>
<evidence type="ECO:0000256" key="1">
    <source>
        <dbReference type="SAM" id="MobiDB-lite"/>
    </source>
</evidence>
<sequence>MDVNVSGSVSSTNTYSDYSSSKTAEKKSSESKEDKAAVYEKSEVKSSATYSISKMSESDRAALVQKLKQDQEDRQNQLTSLVQKMFNNQGATYDSIWKMLSSGKFTVDAQTKAQAQADISEDGYYGVKQTSERMFDFAMALAGDDVDKMKEMQAAVKKGYEQAEKTWGGKLPSICSETLDAVNKLFDDYYKSKSTTTE</sequence>
<comment type="caution">
    <text evidence="2">The sequence shown here is derived from an EMBL/GenBank/DDBJ whole genome shotgun (WGS) entry which is preliminary data.</text>
</comment>
<keyword evidence="3" id="KW-1185">Reference proteome</keyword>
<evidence type="ECO:0000313" key="2">
    <source>
        <dbReference type="EMBL" id="EFF69788.1"/>
    </source>
</evidence>
<feature type="region of interest" description="Disordered" evidence="1">
    <location>
        <begin position="1"/>
        <end position="51"/>
    </location>
</feature>
<dbReference type="HOGENOM" id="CLU_086921_0_0_9"/>
<dbReference type="EMBL" id="ABWN01000017">
    <property type="protein sequence ID" value="EFF69788.1"/>
    <property type="molecule type" value="Genomic_DNA"/>
</dbReference>
<name>D4RWH1_9FIRM</name>
<accession>D4RWH1</accession>
<reference evidence="2 3" key="1">
    <citation type="submission" date="2010-02" db="EMBL/GenBank/DDBJ databases">
        <authorList>
            <person name="Weinstock G."/>
            <person name="Sodergren E."/>
            <person name="Clifton S."/>
            <person name="Fulton L."/>
            <person name="Fulton B."/>
            <person name="Courtney L."/>
            <person name="Fronick C."/>
            <person name="Harrison M."/>
            <person name="Strong C."/>
            <person name="Farmer C."/>
            <person name="Delahaunty K."/>
            <person name="Markovic C."/>
            <person name="Hall O."/>
            <person name="Minx P."/>
            <person name="Tomlinson C."/>
            <person name="Mitreva M."/>
            <person name="Nelson J."/>
            <person name="Hou S."/>
            <person name="Wollam A."/>
            <person name="Pepin K.H."/>
            <person name="Johnson M."/>
            <person name="Bhonagiri V."/>
            <person name="Zhang X."/>
            <person name="Suruliraj S."/>
            <person name="Warren W."/>
            <person name="Chinwalla A."/>
            <person name="Mardis E.R."/>
            <person name="Wilson R.K."/>
        </authorList>
    </citation>
    <scope>NUCLEOTIDE SEQUENCE [LARGE SCALE GENOMIC DNA]</scope>
    <source>
        <strain evidence="2 3">DSM 2876</strain>
    </source>
</reference>
<evidence type="ECO:0000313" key="3">
    <source>
        <dbReference type="Proteomes" id="UP000006238"/>
    </source>
</evidence>
<dbReference type="RefSeq" id="WP_005601018.1">
    <property type="nucleotide sequence ID" value="NZ_GG663519.1"/>
</dbReference>
<feature type="compositionally biased region" description="Basic and acidic residues" evidence="1">
    <location>
        <begin position="23"/>
        <end position="44"/>
    </location>
</feature>
<organism evidence="2 3">
    <name type="scientific">Eshraghiella crossota DSM 2876</name>
    <dbReference type="NCBI Taxonomy" id="511680"/>
    <lineage>
        <taxon>Bacteria</taxon>
        <taxon>Bacillati</taxon>
        <taxon>Bacillota</taxon>
        <taxon>Clostridia</taxon>
        <taxon>Lachnospirales</taxon>
        <taxon>Lachnospiraceae</taxon>
        <taxon>Eshraghiella</taxon>
    </lineage>
</organism>
<dbReference type="STRING" id="45851.BHV86_07270"/>
<dbReference type="Proteomes" id="UP000006238">
    <property type="component" value="Unassembled WGS sequence"/>
</dbReference>
<dbReference type="GeneID" id="98918666"/>
<gene>
    <name evidence="2" type="ORF">BUTYVIB_00302</name>
</gene>
<proteinExistence type="predicted"/>